<dbReference type="Proteomes" id="UP000030758">
    <property type="component" value="Unassembled WGS sequence"/>
</dbReference>
<sequence length="73" mass="8006">MIAKSGKPHTIGEQLLLPAMSEVLPLKNGRDYQAFFSFESNQSSDGLRASYNLSLMIAKSGKPHTIGEQLLLE</sequence>
<proteinExistence type="predicted"/>
<protein>
    <submittedName>
        <fullName evidence="1">Uncharacterized protein</fullName>
    </submittedName>
</protein>
<evidence type="ECO:0000313" key="1">
    <source>
        <dbReference type="EMBL" id="KFD60882.1"/>
    </source>
</evidence>
<dbReference type="AlphaFoldDB" id="A0A085MUI6"/>
<reference evidence="1" key="1">
    <citation type="journal article" date="2014" name="Nat. Genet.">
        <title>Genome and transcriptome of the porcine whipworm Trichuris suis.</title>
        <authorList>
            <person name="Jex A.R."/>
            <person name="Nejsum P."/>
            <person name="Schwarz E.M."/>
            <person name="Hu L."/>
            <person name="Young N.D."/>
            <person name="Hall R.S."/>
            <person name="Korhonen P.K."/>
            <person name="Liao S."/>
            <person name="Thamsborg S."/>
            <person name="Xia J."/>
            <person name="Xu P."/>
            <person name="Wang S."/>
            <person name="Scheerlinck J.P."/>
            <person name="Hofmann A."/>
            <person name="Sternberg P.W."/>
            <person name="Wang J."/>
            <person name="Gasser R.B."/>
        </authorList>
    </citation>
    <scope>NUCLEOTIDE SEQUENCE [LARGE SCALE GENOMIC DNA]</scope>
    <source>
        <strain evidence="1">DCEP-RM93F</strain>
    </source>
</reference>
<organism evidence="1">
    <name type="scientific">Trichuris suis</name>
    <name type="common">pig whipworm</name>
    <dbReference type="NCBI Taxonomy" id="68888"/>
    <lineage>
        <taxon>Eukaryota</taxon>
        <taxon>Metazoa</taxon>
        <taxon>Ecdysozoa</taxon>
        <taxon>Nematoda</taxon>
        <taxon>Enoplea</taxon>
        <taxon>Dorylaimia</taxon>
        <taxon>Trichinellida</taxon>
        <taxon>Trichuridae</taxon>
        <taxon>Trichuris</taxon>
    </lineage>
</organism>
<gene>
    <name evidence="1" type="ORF">M514_26943</name>
</gene>
<accession>A0A085MUI6</accession>
<name>A0A085MUI6_9BILA</name>
<dbReference type="EMBL" id="KL367644">
    <property type="protein sequence ID" value="KFD60882.1"/>
    <property type="molecule type" value="Genomic_DNA"/>
</dbReference>